<comment type="caution">
    <text evidence="1">The sequence shown here is derived from an EMBL/GenBank/DDBJ whole genome shotgun (WGS) entry which is preliminary data.</text>
</comment>
<dbReference type="Proteomes" id="UP001207468">
    <property type="component" value="Unassembled WGS sequence"/>
</dbReference>
<keyword evidence="2" id="KW-1185">Reference proteome</keyword>
<reference evidence="1" key="1">
    <citation type="submission" date="2021-03" db="EMBL/GenBank/DDBJ databases">
        <title>Evolutionary priming and transition to the ectomycorrhizal habit in an iconic lineage of mushroom-forming fungi: is preadaptation a requirement?</title>
        <authorList>
            <consortium name="DOE Joint Genome Institute"/>
            <person name="Looney B.P."/>
            <person name="Miyauchi S."/>
            <person name="Morin E."/>
            <person name="Drula E."/>
            <person name="Courty P.E."/>
            <person name="Chicoki N."/>
            <person name="Fauchery L."/>
            <person name="Kohler A."/>
            <person name="Kuo A."/>
            <person name="LaButti K."/>
            <person name="Pangilinan J."/>
            <person name="Lipzen A."/>
            <person name="Riley R."/>
            <person name="Andreopoulos W."/>
            <person name="He G."/>
            <person name="Johnson J."/>
            <person name="Barry K.W."/>
            <person name="Grigoriev I.V."/>
            <person name="Nagy L."/>
            <person name="Hibbett D."/>
            <person name="Henrissat B."/>
            <person name="Matheny P.B."/>
            <person name="Labbe J."/>
            <person name="Martin A.F."/>
        </authorList>
    </citation>
    <scope>NUCLEOTIDE SEQUENCE</scope>
    <source>
        <strain evidence="1">BPL698</strain>
    </source>
</reference>
<gene>
    <name evidence="1" type="ORF">F5148DRAFT_1324686</name>
</gene>
<accession>A0ACC0U004</accession>
<evidence type="ECO:0000313" key="1">
    <source>
        <dbReference type="EMBL" id="KAI9455645.1"/>
    </source>
</evidence>
<proteinExistence type="predicted"/>
<name>A0ACC0U004_9AGAM</name>
<organism evidence="1 2">
    <name type="scientific">Russula earlei</name>
    <dbReference type="NCBI Taxonomy" id="71964"/>
    <lineage>
        <taxon>Eukaryota</taxon>
        <taxon>Fungi</taxon>
        <taxon>Dikarya</taxon>
        <taxon>Basidiomycota</taxon>
        <taxon>Agaricomycotina</taxon>
        <taxon>Agaricomycetes</taxon>
        <taxon>Russulales</taxon>
        <taxon>Russulaceae</taxon>
        <taxon>Russula</taxon>
    </lineage>
</organism>
<protein>
    <submittedName>
        <fullName evidence="1">Uncharacterized protein</fullName>
    </submittedName>
</protein>
<sequence>MRLSTFQPSNARRGLSDSAFSPIAQPRSMSEFVDSQLDVEKLEGTRAEDHPSQPNIRMMSKEEFNFGDSSGPLYSVYTKIIAEEDAQMVERWQKDADSILVFTGLFSAAVAALLAVTIPDLRPSSQDTTNLYLQNMTQLLVDMSASRPSTVTAADSPPPFSPPRYTVWVNLFWFLSLCISLTCAVMATIVQQWARQYLRYTQPPQRSPRERARIRALFSESVDNLFIKSLGALLPCYLHLSVLLFLLGLVLFLFHVNHTIFLGICSVFGFSIVIYAFFTVLPIFQQDSLLYTPISALPIALWAFAVCYVRTIFRRRFNYKISRIFDWAFEDVGKSAKAAAFERSNEIDFNIFERSLNSLRNDNAVEEFLQAVPGFFSSTWVHIRPIHLSAQIKDEFKVMLNEFLDRTFQSNTIAEDVRCSRFIISLDASRKVLGPNEPSRILADVLKGKWPKLFRFVELGHSLIRWSNHNNNENALYIQGILSRIISVTENRNDRWIALAVNQLGISEDVLQKYRSDDNILPLVNFINIASRILRSRVSSLELLSPPPGGDVSKVCASLFCASWNALVHKAQTSADQISIPILKAFRHVYIGLHEGTEAFSAANNDERILDVLSYPSCKTSDHHPDPTLHGSNGATRNSSVSHPPTQNVANHGPETTGAPTTAIPLSLSASLVSQSNPIPSHVTAIVAKQ</sequence>
<evidence type="ECO:0000313" key="2">
    <source>
        <dbReference type="Proteomes" id="UP001207468"/>
    </source>
</evidence>
<dbReference type="EMBL" id="JAGFNK010000247">
    <property type="protein sequence ID" value="KAI9455645.1"/>
    <property type="molecule type" value="Genomic_DNA"/>
</dbReference>